<organism evidence="1 2">
    <name type="scientific">Trichoderma harzianum</name>
    <name type="common">Hypocrea lixii</name>
    <dbReference type="NCBI Taxonomy" id="5544"/>
    <lineage>
        <taxon>Eukaryota</taxon>
        <taxon>Fungi</taxon>
        <taxon>Dikarya</taxon>
        <taxon>Ascomycota</taxon>
        <taxon>Pezizomycotina</taxon>
        <taxon>Sordariomycetes</taxon>
        <taxon>Hypocreomycetidae</taxon>
        <taxon>Hypocreales</taxon>
        <taxon>Hypocreaceae</taxon>
        <taxon>Trichoderma</taxon>
    </lineage>
</organism>
<dbReference type="EMBL" id="MTYI01000037">
    <property type="protein sequence ID" value="PNP57045.1"/>
    <property type="molecule type" value="Genomic_DNA"/>
</dbReference>
<name>A0A2K0UH18_TRIHA</name>
<dbReference type="SUPFAM" id="SSF52540">
    <property type="entry name" value="P-loop containing nucleoside triphosphate hydrolases"/>
    <property type="match status" value="1"/>
</dbReference>
<dbReference type="Gene3D" id="3.40.50.300">
    <property type="entry name" value="P-loop containing nucleotide triphosphate hydrolases"/>
    <property type="match status" value="1"/>
</dbReference>
<evidence type="ECO:0008006" key="3">
    <source>
        <dbReference type="Google" id="ProtNLM"/>
    </source>
</evidence>
<evidence type="ECO:0000313" key="2">
    <source>
        <dbReference type="Proteomes" id="UP000236290"/>
    </source>
</evidence>
<comment type="caution">
    <text evidence="1">The sequence shown here is derived from an EMBL/GenBank/DDBJ whole genome shotgun (WGS) entry which is preliminary data.</text>
</comment>
<dbReference type="Proteomes" id="UP000236290">
    <property type="component" value="Unassembled WGS sequence"/>
</dbReference>
<gene>
    <name evidence="1" type="ORF">THARTR1_02887</name>
</gene>
<dbReference type="PANTHER" id="PTHR36978">
    <property type="entry name" value="P-LOOP CONTAINING NUCLEOTIDE TRIPHOSPHATE HYDROLASE"/>
    <property type="match status" value="1"/>
</dbReference>
<protein>
    <recommendedName>
        <fullName evidence="3">NAD dependent epimerase/dehydratase</fullName>
    </recommendedName>
</protein>
<dbReference type="OrthoDB" id="408152at2759"/>
<dbReference type="Pfam" id="PF17784">
    <property type="entry name" value="Sulfotransfer_4"/>
    <property type="match status" value="1"/>
</dbReference>
<dbReference type="InterPro" id="IPR027417">
    <property type="entry name" value="P-loop_NTPase"/>
</dbReference>
<evidence type="ECO:0000313" key="1">
    <source>
        <dbReference type="EMBL" id="PNP57045.1"/>
    </source>
</evidence>
<reference evidence="1 2" key="1">
    <citation type="submission" date="2017-02" db="EMBL/GenBank/DDBJ databases">
        <title>Genomes of Trichoderma spp. with biocontrol activity.</title>
        <authorList>
            <person name="Gardiner D."/>
            <person name="Kazan K."/>
            <person name="Vos C."/>
            <person name="Harvey P."/>
        </authorList>
    </citation>
    <scope>NUCLEOTIDE SEQUENCE [LARGE SCALE GENOMIC DNA]</scope>
    <source>
        <strain evidence="1 2">Tr1</strain>
    </source>
</reference>
<dbReference type="PANTHER" id="PTHR36978:SF3">
    <property type="entry name" value="P-LOOP CONTAINING NUCLEOSIDE TRIPHOSPHATE HYDROLASE PROTEIN"/>
    <property type="match status" value="1"/>
</dbReference>
<dbReference type="InterPro" id="IPR040632">
    <property type="entry name" value="Sulfotransfer_4"/>
</dbReference>
<accession>A0A2K0UH18</accession>
<sequence>MLTLVETAYVKLWCDIFANRDNKPVLMKLLREATAGFAAVTDVPTNAFIAELVELYPDAKVVLVTRDPDRWFNSMQTLLKDGYGSMSVLKAILWPCPGWRWAPTWFRYLQIV</sequence>
<dbReference type="AlphaFoldDB" id="A0A2K0UH18"/>
<proteinExistence type="predicted"/>